<evidence type="ECO:0000256" key="3">
    <source>
        <dbReference type="ARBA" id="ARBA00022692"/>
    </source>
</evidence>
<keyword evidence="3 6" id="KW-0812">Transmembrane</keyword>
<dbReference type="InterPro" id="IPR047622">
    <property type="entry name" value="GPR1_FUN34_YAAH"/>
</dbReference>
<protein>
    <submittedName>
        <fullName evidence="7">Uncharacterized protein</fullName>
    </submittedName>
</protein>
<feature type="transmembrane region" description="Helical" evidence="6">
    <location>
        <begin position="67"/>
        <end position="89"/>
    </location>
</feature>
<dbReference type="NCBIfam" id="NF038013">
    <property type="entry name" value="AceTr_1"/>
    <property type="match status" value="1"/>
</dbReference>
<comment type="caution">
    <text evidence="7">The sequence shown here is derived from an EMBL/GenBank/DDBJ whole genome shotgun (WGS) entry which is preliminary data.</text>
</comment>
<organism evidence="7 8">
    <name type="scientific">candidate division MSBL1 archaeon SCGC-AAA259I14</name>
    <dbReference type="NCBI Taxonomy" id="1698268"/>
    <lineage>
        <taxon>Archaea</taxon>
        <taxon>Methanobacteriati</taxon>
        <taxon>Methanobacteriota</taxon>
        <taxon>candidate division MSBL1</taxon>
    </lineage>
</organism>
<comment type="subcellular location">
    <subcellularLocation>
        <location evidence="1">Membrane</location>
        <topology evidence="1">Multi-pass membrane protein</topology>
    </subcellularLocation>
</comment>
<feature type="transmembrane region" description="Helical" evidence="6">
    <location>
        <begin position="128"/>
        <end position="146"/>
    </location>
</feature>
<feature type="transmembrane region" description="Helical" evidence="6">
    <location>
        <begin position="152"/>
        <end position="178"/>
    </location>
</feature>
<dbReference type="InterPro" id="IPR047623">
    <property type="entry name" value="SatP"/>
</dbReference>
<reference evidence="7 8" key="1">
    <citation type="journal article" date="2016" name="Sci. Rep.">
        <title>Metabolic traits of an uncultured archaeal lineage -MSBL1- from brine pools of the Red Sea.</title>
        <authorList>
            <person name="Mwirichia R."/>
            <person name="Alam I."/>
            <person name="Rashid M."/>
            <person name="Vinu M."/>
            <person name="Ba-Alawi W."/>
            <person name="Anthony Kamau A."/>
            <person name="Kamanda Ngugi D."/>
            <person name="Goker M."/>
            <person name="Klenk H.P."/>
            <person name="Bajic V."/>
            <person name="Stingl U."/>
        </authorList>
    </citation>
    <scope>NUCLEOTIDE SEQUENCE [LARGE SCALE GENOMIC DNA]</scope>
    <source>
        <strain evidence="7">SCGC-AAA259I14</strain>
    </source>
</reference>
<dbReference type="Proteomes" id="UP000070414">
    <property type="component" value="Unassembled WGS sequence"/>
</dbReference>
<evidence type="ECO:0000313" key="7">
    <source>
        <dbReference type="EMBL" id="KXA97781.1"/>
    </source>
</evidence>
<keyword evidence="5 6" id="KW-0472">Membrane</keyword>
<name>A0A133UU84_9EURY</name>
<dbReference type="AlphaFoldDB" id="A0A133UU84"/>
<evidence type="ECO:0000313" key="8">
    <source>
        <dbReference type="Proteomes" id="UP000070414"/>
    </source>
</evidence>
<comment type="similarity">
    <text evidence="2">Belongs to the acetate uptake transporter (AceTr) (TC 2.A.96) family.</text>
</comment>
<dbReference type="EMBL" id="LHXS01000002">
    <property type="protein sequence ID" value="KXA97781.1"/>
    <property type="molecule type" value="Genomic_DNA"/>
</dbReference>
<dbReference type="GO" id="GO:0015360">
    <property type="term" value="F:acetate:proton symporter activity"/>
    <property type="evidence" value="ECO:0007669"/>
    <property type="project" value="TreeGrafter"/>
</dbReference>
<dbReference type="GO" id="GO:0071422">
    <property type="term" value="P:succinate transmembrane transport"/>
    <property type="evidence" value="ECO:0007669"/>
    <property type="project" value="TreeGrafter"/>
</dbReference>
<gene>
    <name evidence="7" type="ORF">AKJ38_00210</name>
</gene>
<accession>A0A133UU84</accession>
<dbReference type="PROSITE" id="PS01114">
    <property type="entry name" value="GPR1_FUN34_YAAH"/>
    <property type="match status" value="1"/>
</dbReference>
<dbReference type="Pfam" id="PF01184">
    <property type="entry name" value="Gpr1_Fun34_YaaH"/>
    <property type="match status" value="1"/>
</dbReference>
<evidence type="ECO:0000256" key="2">
    <source>
        <dbReference type="ARBA" id="ARBA00005587"/>
    </source>
</evidence>
<sequence length="191" mass="21100">MKRSESIANPAPLGLAGFGFTTVLLNIVNIGLVNGGLETSFVMTMGFFFGGLCQLIAGHWAFKLNEIFPATAFTAYGAFWETLAFWWLLDMAGLTGTPSGGGIAAYMILWGIFTFYMWINSFYHNKNLVIVFGTLWVLFFLLGAHFALESTIILRLAGLVGIICGFWAIWTSFSIIFFEHTGTKLPGMETF</sequence>
<keyword evidence="8" id="KW-1185">Reference proteome</keyword>
<feature type="transmembrane region" description="Helical" evidence="6">
    <location>
        <begin position="101"/>
        <end position="119"/>
    </location>
</feature>
<feature type="transmembrane region" description="Helical" evidence="6">
    <location>
        <begin position="39"/>
        <end position="60"/>
    </location>
</feature>
<proteinExistence type="inferred from homology"/>
<dbReference type="PANTHER" id="PTHR30178:SF3">
    <property type="entry name" value="SUCCINATE-ACETATE_PROTON SYMPORTER SATP"/>
    <property type="match status" value="1"/>
</dbReference>
<dbReference type="GO" id="GO:0005886">
    <property type="term" value="C:plasma membrane"/>
    <property type="evidence" value="ECO:0007669"/>
    <property type="project" value="TreeGrafter"/>
</dbReference>
<dbReference type="InterPro" id="IPR000791">
    <property type="entry name" value="Gpr1/Fun34/SatP-like"/>
</dbReference>
<evidence type="ECO:0000256" key="4">
    <source>
        <dbReference type="ARBA" id="ARBA00022989"/>
    </source>
</evidence>
<feature type="transmembrane region" description="Helical" evidence="6">
    <location>
        <begin position="12"/>
        <end position="33"/>
    </location>
</feature>
<keyword evidence="4 6" id="KW-1133">Transmembrane helix</keyword>
<dbReference type="PANTHER" id="PTHR30178">
    <property type="entry name" value="INNER MEMBRANE PROTEIN YAAH"/>
    <property type="match status" value="1"/>
</dbReference>
<evidence type="ECO:0000256" key="6">
    <source>
        <dbReference type="SAM" id="Phobius"/>
    </source>
</evidence>
<evidence type="ECO:0000256" key="1">
    <source>
        <dbReference type="ARBA" id="ARBA00004141"/>
    </source>
</evidence>
<evidence type="ECO:0000256" key="5">
    <source>
        <dbReference type="ARBA" id="ARBA00023136"/>
    </source>
</evidence>